<sequence length="89" mass="10570">MHIFELTHIVTNRYNQLYITEIEEVELEKTFNPNINTDVQISEIEEPNTESSDHYTFDVWHYVNKNDPKHHYCLTCKFIFSSKTSASSI</sequence>
<name>A0A9N9FVN9_9GLOM</name>
<dbReference type="Proteomes" id="UP000789759">
    <property type="component" value="Unassembled WGS sequence"/>
</dbReference>
<reference evidence="1" key="1">
    <citation type="submission" date="2021-06" db="EMBL/GenBank/DDBJ databases">
        <authorList>
            <person name="Kallberg Y."/>
            <person name="Tangrot J."/>
            <person name="Rosling A."/>
        </authorList>
    </citation>
    <scope>NUCLEOTIDE SEQUENCE</scope>
    <source>
        <strain evidence="1">FL966</strain>
    </source>
</reference>
<accession>A0A9N9FVN9</accession>
<dbReference type="EMBL" id="CAJVQA010002918">
    <property type="protein sequence ID" value="CAG8560768.1"/>
    <property type="molecule type" value="Genomic_DNA"/>
</dbReference>
<gene>
    <name evidence="1" type="ORF">CPELLU_LOCUS5188</name>
</gene>
<evidence type="ECO:0000313" key="1">
    <source>
        <dbReference type="EMBL" id="CAG8560768.1"/>
    </source>
</evidence>
<evidence type="ECO:0000313" key="2">
    <source>
        <dbReference type="Proteomes" id="UP000789759"/>
    </source>
</evidence>
<dbReference type="AlphaFoldDB" id="A0A9N9FVN9"/>
<proteinExistence type="predicted"/>
<protein>
    <submittedName>
        <fullName evidence="1">14105_t:CDS:1</fullName>
    </submittedName>
</protein>
<organism evidence="1 2">
    <name type="scientific">Cetraspora pellucida</name>
    <dbReference type="NCBI Taxonomy" id="1433469"/>
    <lineage>
        <taxon>Eukaryota</taxon>
        <taxon>Fungi</taxon>
        <taxon>Fungi incertae sedis</taxon>
        <taxon>Mucoromycota</taxon>
        <taxon>Glomeromycotina</taxon>
        <taxon>Glomeromycetes</taxon>
        <taxon>Diversisporales</taxon>
        <taxon>Gigasporaceae</taxon>
        <taxon>Cetraspora</taxon>
    </lineage>
</organism>
<keyword evidence="2" id="KW-1185">Reference proteome</keyword>
<comment type="caution">
    <text evidence="1">The sequence shown here is derived from an EMBL/GenBank/DDBJ whole genome shotgun (WGS) entry which is preliminary data.</text>
</comment>